<dbReference type="EMBL" id="CP000591">
    <property type="protein sequence ID" value="ABO98550.1"/>
    <property type="molecule type" value="Genomic_DNA"/>
</dbReference>
<comment type="similarity">
    <text evidence="1">Belongs to the alkB family.</text>
</comment>
<evidence type="ECO:0000313" key="3">
    <source>
        <dbReference type="EMBL" id="ABO98550.1"/>
    </source>
</evidence>
<dbReference type="PANTHER" id="PTHR12463:SF1">
    <property type="entry name" value="2-OXOGLUTARATE AND FE-DEPENDENT OXYGENASE FAMILY PROTEIN"/>
    <property type="match status" value="1"/>
</dbReference>
<evidence type="ECO:0000259" key="2">
    <source>
        <dbReference type="PROSITE" id="PS51471"/>
    </source>
</evidence>
<evidence type="ECO:0000256" key="1">
    <source>
        <dbReference type="ARBA" id="ARBA00007879"/>
    </source>
</evidence>
<dbReference type="eggNOG" id="KOG4176">
    <property type="taxonomic scope" value="Eukaryota"/>
</dbReference>
<dbReference type="Pfam" id="PF13532">
    <property type="entry name" value="2OG-FeII_Oxy_2"/>
    <property type="match status" value="1"/>
</dbReference>
<dbReference type="SUPFAM" id="SSF51197">
    <property type="entry name" value="Clavaminate synthase-like"/>
    <property type="match status" value="1"/>
</dbReference>
<dbReference type="OMA" id="PYKEFPE"/>
<name>A4S4F4_OSTLU</name>
<gene>
    <name evidence="3" type="ORF">OSTLU_88555</name>
</gene>
<dbReference type="Proteomes" id="UP000001568">
    <property type="component" value="Chromosome 11"/>
</dbReference>
<protein>
    <recommendedName>
        <fullName evidence="2">Fe2OG dioxygenase domain-containing protein</fullName>
    </recommendedName>
</protein>
<dbReference type="InterPro" id="IPR032857">
    <property type="entry name" value="ALKBH4"/>
</dbReference>
<keyword evidence="4" id="KW-1185">Reference proteome</keyword>
<dbReference type="AlphaFoldDB" id="A4S4F4"/>
<dbReference type="InterPro" id="IPR037151">
    <property type="entry name" value="AlkB-like_sf"/>
</dbReference>
<dbReference type="GO" id="GO:0016491">
    <property type="term" value="F:oxidoreductase activity"/>
    <property type="evidence" value="ECO:0007669"/>
    <property type="project" value="TreeGrafter"/>
</dbReference>
<dbReference type="HOGENOM" id="CLU_809834_0_0_1"/>
<dbReference type="KEGG" id="olu:OSTLU_88555"/>
<reference evidence="3 4" key="1">
    <citation type="journal article" date="2007" name="Proc. Natl. Acad. Sci. U.S.A.">
        <title>The tiny eukaryote Ostreococcus provides genomic insights into the paradox of plankton speciation.</title>
        <authorList>
            <person name="Palenik B."/>
            <person name="Grimwood J."/>
            <person name="Aerts A."/>
            <person name="Rouze P."/>
            <person name="Salamov A."/>
            <person name="Putnam N."/>
            <person name="Dupont C."/>
            <person name="Jorgensen R."/>
            <person name="Derelle E."/>
            <person name="Rombauts S."/>
            <person name="Zhou K."/>
            <person name="Otillar R."/>
            <person name="Merchant S.S."/>
            <person name="Podell S."/>
            <person name="Gaasterland T."/>
            <person name="Napoli C."/>
            <person name="Gendler K."/>
            <person name="Manuell A."/>
            <person name="Tai V."/>
            <person name="Vallon O."/>
            <person name="Piganeau G."/>
            <person name="Jancek S."/>
            <person name="Heijde M."/>
            <person name="Jabbari K."/>
            <person name="Bowler C."/>
            <person name="Lohr M."/>
            <person name="Robbens S."/>
            <person name="Werner G."/>
            <person name="Dubchak I."/>
            <person name="Pazour G.J."/>
            <person name="Ren Q."/>
            <person name="Paulsen I."/>
            <person name="Delwiche C."/>
            <person name="Schmutz J."/>
            <person name="Rokhsar D."/>
            <person name="Van de Peer Y."/>
            <person name="Moreau H."/>
            <person name="Grigoriev I.V."/>
        </authorList>
    </citation>
    <scope>NUCLEOTIDE SEQUENCE [LARGE SCALE GENOMIC DNA]</scope>
    <source>
        <strain evidence="3 4">CCE9901</strain>
    </source>
</reference>
<evidence type="ECO:0000313" key="4">
    <source>
        <dbReference type="Proteomes" id="UP000001568"/>
    </source>
</evidence>
<dbReference type="SMR" id="A4S4F4"/>
<dbReference type="PANTHER" id="PTHR12463">
    <property type="entry name" value="OXYGENASE-RELATED"/>
    <property type="match status" value="1"/>
</dbReference>
<accession>A4S4F4</accession>
<dbReference type="PROSITE" id="PS51471">
    <property type="entry name" value="FE2OG_OXY"/>
    <property type="match status" value="1"/>
</dbReference>
<proteinExistence type="inferred from homology"/>
<sequence>MSYAKSTRPTRFLRVCPLRARDEARALAEGAAREAVEVDARDIDAKRAVTFEFARVEDATAALERLRGGRTRASVFGAGVADGETALACGYSARASDSRAPERERTKASRRSSVEGLTLIENFVTVDEERALATLAATSGDETRLARRRVKHFGYAFDYGTRDANLKVVDEIPELAMEVLRRLPRETPGYEGAMRCDQVTVNEYPRGVGLAPHVDTHSAFGDTILSLSLLGGTVMEFRTSGEAHRAIYLPPRSLLVMHGESRYRWQHYIPHRKFDTLEGEAAPTPRDDVRLSYTFRERRSGPCECAFPLQCDSRDGAQSKCSKRKTGKTQAFAELVGESGDSF</sequence>
<organism evidence="3 4">
    <name type="scientific">Ostreococcus lucimarinus (strain CCE9901)</name>
    <dbReference type="NCBI Taxonomy" id="436017"/>
    <lineage>
        <taxon>Eukaryota</taxon>
        <taxon>Viridiplantae</taxon>
        <taxon>Chlorophyta</taxon>
        <taxon>Mamiellophyceae</taxon>
        <taxon>Mamiellales</taxon>
        <taxon>Bathycoccaceae</taxon>
        <taxon>Ostreococcus</taxon>
    </lineage>
</organism>
<dbReference type="InterPro" id="IPR027450">
    <property type="entry name" value="AlkB-like"/>
</dbReference>
<feature type="domain" description="Fe2OG dioxygenase" evidence="2">
    <location>
        <begin position="195"/>
        <end position="299"/>
    </location>
</feature>
<dbReference type="GO" id="GO:0032451">
    <property type="term" value="F:demethylase activity"/>
    <property type="evidence" value="ECO:0007669"/>
    <property type="project" value="TreeGrafter"/>
</dbReference>
<dbReference type="GeneID" id="5004457"/>
<dbReference type="Gramene" id="ABO98550">
    <property type="protein sequence ID" value="ABO98550"/>
    <property type="gene ID" value="OSTLU_88555"/>
</dbReference>
<dbReference type="STRING" id="436017.A4S4F4"/>
<dbReference type="InterPro" id="IPR005123">
    <property type="entry name" value="Oxoglu/Fe-dep_dioxygenase_dom"/>
</dbReference>
<dbReference type="Gene3D" id="2.60.120.590">
    <property type="entry name" value="Alpha-ketoglutarate-dependent dioxygenase AlkB-like"/>
    <property type="match status" value="1"/>
</dbReference>
<dbReference type="OrthoDB" id="271595at2759"/>
<dbReference type="GO" id="GO:0070988">
    <property type="term" value="P:demethylation"/>
    <property type="evidence" value="ECO:0007669"/>
    <property type="project" value="InterPro"/>
</dbReference>
<dbReference type="RefSeq" id="XP_001420257.1">
    <property type="nucleotide sequence ID" value="XM_001420220.1"/>
</dbReference>